<accession>A0AAV5SRW0</accession>
<evidence type="ECO:0000313" key="2">
    <source>
        <dbReference type="EMBL" id="GMS85790.1"/>
    </source>
</evidence>
<reference evidence="2" key="1">
    <citation type="submission" date="2023-10" db="EMBL/GenBank/DDBJ databases">
        <title>Genome assembly of Pristionchus species.</title>
        <authorList>
            <person name="Yoshida K."/>
            <person name="Sommer R.J."/>
        </authorList>
    </citation>
    <scope>NUCLEOTIDE SEQUENCE</scope>
    <source>
        <strain evidence="2">RS0144</strain>
    </source>
</reference>
<protein>
    <submittedName>
        <fullName evidence="2">Uncharacterized protein</fullName>
    </submittedName>
</protein>
<evidence type="ECO:0000256" key="1">
    <source>
        <dbReference type="SAM" id="MobiDB-lite"/>
    </source>
</evidence>
<feature type="region of interest" description="Disordered" evidence="1">
    <location>
        <begin position="1"/>
        <end position="173"/>
    </location>
</feature>
<comment type="caution">
    <text evidence="2">The sequence shown here is derived from an EMBL/GenBank/DDBJ whole genome shotgun (WGS) entry which is preliminary data.</text>
</comment>
<feature type="compositionally biased region" description="Low complexity" evidence="1">
    <location>
        <begin position="28"/>
        <end position="46"/>
    </location>
</feature>
<sequence>KRMSQVFRIQPHAGIGIPPRPSRRRRSSPAPGRTRATRAIGTATGASCRGKRSPTAAPAPNGSSSTSRGEEWKCHPTRRAWTCSRWRGSWPRRRSGERNRAWRRRRRVGRRRRSRGRKGRRRRESGRRSHRRSEEARRAGTNGRRAEAEAAAAVAEARGHWSRKGSMTRRKRM</sequence>
<organism evidence="2 3">
    <name type="scientific">Pristionchus entomophagus</name>
    <dbReference type="NCBI Taxonomy" id="358040"/>
    <lineage>
        <taxon>Eukaryota</taxon>
        <taxon>Metazoa</taxon>
        <taxon>Ecdysozoa</taxon>
        <taxon>Nematoda</taxon>
        <taxon>Chromadorea</taxon>
        <taxon>Rhabditida</taxon>
        <taxon>Rhabditina</taxon>
        <taxon>Diplogasteromorpha</taxon>
        <taxon>Diplogasteroidea</taxon>
        <taxon>Neodiplogasteridae</taxon>
        <taxon>Pristionchus</taxon>
    </lineage>
</organism>
<feature type="compositionally biased region" description="Basic residues" evidence="1">
    <location>
        <begin position="101"/>
        <end position="131"/>
    </location>
</feature>
<proteinExistence type="predicted"/>
<dbReference type="AlphaFoldDB" id="A0AAV5SRW0"/>
<gene>
    <name evidence="2" type="ORF">PENTCL1PPCAC_7965</name>
</gene>
<feature type="compositionally biased region" description="Basic residues" evidence="1">
    <location>
        <begin position="160"/>
        <end position="173"/>
    </location>
</feature>
<dbReference type="EMBL" id="BTSX01000002">
    <property type="protein sequence ID" value="GMS85790.1"/>
    <property type="molecule type" value="Genomic_DNA"/>
</dbReference>
<feature type="non-terminal residue" evidence="2">
    <location>
        <position position="1"/>
    </location>
</feature>
<evidence type="ECO:0000313" key="3">
    <source>
        <dbReference type="Proteomes" id="UP001432027"/>
    </source>
</evidence>
<keyword evidence="3" id="KW-1185">Reference proteome</keyword>
<name>A0AAV5SRW0_9BILA</name>
<dbReference type="Proteomes" id="UP001432027">
    <property type="component" value="Unassembled WGS sequence"/>
</dbReference>
<feature type="compositionally biased region" description="Basic and acidic residues" evidence="1">
    <location>
        <begin position="132"/>
        <end position="148"/>
    </location>
</feature>